<dbReference type="EMBL" id="JAPDRK010000001">
    <property type="protein sequence ID" value="KAJ9616953.1"/>
    <property type="molecule type" value="Genomic_DNA"/>
</dbReference>
<accession>A0AA38XNX0</accession>
<protein>
    <recommendedName>
        <fullName evidence="4">Myb/SANT-like domain-containing protein</fullName>
    </recommendedName>
</protein>
<sequence length="524" mass="58524">MTKRAVWTPDRLDLMYQALDESNQNGSGSASWTEACQLIEKKTGFTSQQVVAKIRSLGQKHNPKLSREAFVQNWSNHSAFFRGGSAAKGRQSPRRSGTSGCSSSRASQRGRQSPTATNNLNNGAAAGPRQTQSPKEQPEGLASAKGRDIQSERDDQTPVGQHLASDGDGDEDGEDEEQEDQDYDEEEEDEEDEQGERENEGLLLSAKEGEMIHAYRSYRHTRHFEPAPLSVDIEIRLREVLRSLDRGINAFAKAHPIAHLTTARMTRAPFELARQLLPGPSRTQIEEALRTLFSDPALNVSLVLRGFAIAAVTTWVFQEFPEYEPPSAESALNQNLDIFAEYIPPAARDVREALELNFFEEVVEPTFPALVLEYRAALFDILFSLRVPPEPLSDLPEGQSPEKAPGFAFRQKQQSEWAKHIDKAFLDALNLRSLLAKSSNVFKFKLLRQGERFDAERMTPMIKMYVKANTQHRVLLGLSPVVSCYDRVFGRASTLVSIKAKVALEGFEVDPVVADMVINRPNDP</sequence>
<gene>
    <name evidence="2" type="ORF">H2200_000673</name>
</gene>
<evidence type="ECO:0000256" key="1">
    <source>
        <dbReference type="SAM" id="MobiDB-lite"/>
    </source>
</evidence>
<organism evidence="2 3">
    <name type="scientific">Cladophialophora chaetospira</name>
    <dbReference type="NCBI Taxonomy" id="386627"/>
    <lineage>
        <taxon>Eukaryota</taxon>
        <taxon>Fungi</taxon>
        <taxon>Dikarya</taxon>
        <taxon>Ascomycota</taxon>
        <taxon>Pezizomycotina</taxon>
        <taxon>Eurotiomycetes</taxon>
        <taxon>Chaetothyriomycetidae</taxon>
        <taxon>Chaetothyriales</taxon>
        <taxon>Herpotrichiellaceae</taxon>
        <taxon>Cladophialophora</taxon>
    </lineage>
</organism>
<evidence type="ECO:0000313" key="3">
    <source>
        <dbReference type="Proteomes" id="UP001172673"/>
    </source>
</evidence>
<feature type="compositionally biased region" description="Basic and acidic residues" evidence="1">
    <location>
        <begin position="145"/>
        <end position="156"/>
    </location>
</feature>
<feature type="compositionally biased region" description="Acidic residues" evidence="1">
    <location>
        <begin position="167"/>
        <end position="195"/>
    </location>
</feature>
<evidence type="ECO:0000313" key="2">
    <source>
        <dbReference type="EMBL" id="KAJ9616953.1"/>
    </source>
</evidence>
<reference evidence="2" key="1">
    <citation type="submission" date="2022-10" db="EMBL/GenBank/DDBJ databases">
        <title>Culturing micro-colonial fungi from biological soil crusts in the Mojave desert and describing Neophaeococcomyces mojavensis, and introducing the new genera and species Taxawa tesnikishii.</title>
        <authorList>
            <person name="Kurbessoian T."/>
            <person name="Stajich J.E."/>
        </authorList>
    </citation>
    <scope>NUCLEOTIDE SEQUENCE</scope>
    <source>
        <strain evidence="2">TK_41</strain>
    </source>
</reference>
<comment type="caution">
    <text evidence="2">The sequence shown here is derived from an EMBL/GenBank/DDBJ whole genome shotgun (WGS) entry which is preliminary data.</text>
</comment>
<dbReference type="AlphaFoldDB" id="A0AA38XNX0"/>
<feature type="compositionally biased region" description="Low complexity" evidence="1">
    <location>
        <begin position="94"/>
        <end position="127"/>
    </location>
</feature>
<dbReference type="Proteomes" id="UP001172673">
    <property type="component" value="Unassembled WGS sequence"/>
</dbReference>
<proteinExistence type="predicted"/>
<name>A0AA38XNX0_9EURO</name>
<feature type="region of interest" description="Disordered" evidence="1">
    <location>
        <begin position="82"/>
        <end position="204"/>
    </location>
</feature>
<keyword evidence="3" id="KW-1185">Reference proteome</keyword>
<evidence type="ECO:0008006" key="4">
    <source>
        <dbReference type="Google" id="ProtNLM"/>
    </source>
</evidence>